<dbReference type="PANTHER" id="PTHR43717">
    <property type="entry name" value="ANAEROBIC NITRIC OXIDE REDUCTASE FLAVORUBREDOXIN"/>
    <property type="match status" value="1"/>
</dbReference>
<dbReference type="PROSITE" id="PS50902">
    <property type="entry name" value="FLAVODOXIN_LIKE"/>
    <property type="match status" value="1"/>
</dbReference>
<dbReference type="SUPFAM" id="SSF56281">
    <property type="entry name" value="Metallo-hydrolase/oxidoreductase"/>
    <property type="match status" value="1"/>
</dbReference>
<dbReference type="SUPFAM" id="SSF52218">
    <property type="entry name" value="Flavoproteins"/>
    <property type="match status" value="1"/>
</dbReference>
<proteinExistence type="inferred from homology"/>
<evidence type="ECO:0000313" key="3">
    <source>
        <dbReference type="EMBL" id="PIU51285.1"/>
    </source>
</evidence>
<dbReference type="PANTHER" id="PTHR43717:SF1">
    <property type="entry name" value="ANAEROBIC NITRIC OXIDE REDUCTASE FLAVORUBREDOXIN"/>
    <property type="match status" value="1"/>
</dbReference>
<dbReference type="Pfam" id="PF19583">
    <property type="entry name" value="ODP"/>
    <property type="match status" value="1"/>
</dbReference>
<dbReference type="Gene3D" id="3.40.50.360">
    <property type="match status" value="1"/>
</dbReference>
<gene>
    <name evidence="3" type="ORF">COS91_05255</name>
</gene>
<comment type="similarity">
    <text evidence="1">In the N-terminal section; belongs to the zinc metallo-hydrolase group 3 family.</text>
</comment>
<dbReference type="GO" id="GO:0046872">
    <property type="term" value="F:metal ion binding"/>
    <property type="evidence" value="ECO:0007669"/>
    <property type="project" value="InterPro"/>
</dbReference>
<evidence type="ECO:0000256" key="1">
    <source>
        <dbReference type="ARBA" id="ARBA00007121"/>
    </source>
</evidence>
<evidence type="ECO:0000313" key="4">
    <source>
        <dbReference type="Proteomes" id="UP000229227"/>
    </source>
</evidence>
<dbReference type="GO" id="GO:0009055">
    <property type="term" value="F:electron transfer activity"/>
    <property type="evidence" value="ECO:0007669"/>
    <property type="project" value="InterPro"/>
</dbReference>
<comment type="caution">
    <text evidence="3">The sequence shown here is derived from an EMBL/GenBank/DDBJ whole genome shotgun (WGS) entry which is preliminary data.</text>
</comment>
<reference evidence="4" key="1">
    <citation type="submission" date="2017-09" db="EMBL/GenBank/DDBJ databases">
        <title>Depth-based differentiation of microbial function through sediment-hosted aquifers and enrichment of novel symbionts in the deep terrestrial subsurface.</title>
        <authorList>
            <person name="Probst A.J."/>
            <person name="Ladd B."/>
            <person name="Jarett J.K."/>
            <person name="Geller-Mcgrath D.E."/>
            <person name="Sieber C.M.K."/>
            <person name="Emerson J.B."/>
            <person name="Anantharaman K."/>
            <person name="Thomas B.C."/>
            <person name="Malmstrom R."/>
            <person name="Stieglmeier M."/>
            <person name="Klingl A."/>
            <person name="Woyke T."/>
            <person name="Ryan C.M."/>
            <person name="Banfield J.F."/>
        </authorList>
    </citation>
    <scope>NUCLEOTIDE SEQUENCE [LARGE SCALE GENOMIC DNA]</scope>
</reference>
<dbReference type="GO" id="GO:0010181">
    <property type="term" value="F:FMN binding"/>
    <property type="evidence" value="ECO:0007669"/>
    <property type="project" value="InterPro"/>
</dbReference>
<dbReference type="InterPro" id="IPR045761">
    <property type="entry name" value="ODP_dom"/>
</dbReference>
<dbReference type="InterPro" id="IPR008254">
    <property type="entry name" value="Flavodoxin/NO_synth"/>
</dbReference>
<dbReference type="CDD" id="cd07709">
    <property type="entry name" value="flavodiiron_proteins_MBL-fold"/>
    <property type="match status" value="1"/>
</dbReference>
<dbReference type="SMART" id="SM00849">
    <property type="entry name" value="Lactamase_B"/>
    <property type="match status" value="1"/>
</dbReference>
<keyword evidence="3" id="KW-0378">Hydrolase</keyword>
<dbReference type="EMBL" id="PEWN01000081">
    <property type="protein sequence ID" value="PIU51285.1"/>
    <property type="molecule type" value="Genomic_DNA"/>
</dbReference>
<sequence length="396" mass="44551">MIREIKSGIDVYSVGAIDWDRRLFDELIPLPDGTSYNAYLIKGSEKMALIDTVDTTKGDELIDNLKELGVKKIDYVIANHAEQDHAGAIPKVLENYPTAKVVTNSKCKDLLMNFLLIPEDKFITIVDGSTISLGNKTMEFIVAPWVHWPETMLTYLKEDKILFPCDFLGSHLATSDLYATEKTKVYESAKRYYAEIMMPFRTSIRKHLERVSGLDVEIIAPSHGPIYSEPRFILDAYDDWTSDNVKNEVIVVYVSMHGSTRRMVDYFVDYLVKKDVVVKPFNLTKTDIGELAKALVDAATIVIASPTVLVGPHPNIVYATYIANALRPKLRFASVIGSYGWGGKMVEQIAGMLPNLKLAVLTPVVIRGYPREDDLKALARLAEEIIKKHKDHKILK</sequence>
<organism evidence="3 4">
    <name type="scientific">Candidatus Desantisbacteria bacterium CG07_land_8_20_14_0_80_39_15</name>
    <dbReference type="NCBI Taxonomy" id="1974549"/>
    <lineage>
        <taxon>Bacteria</taxon>
        <taxon>Candidatus Desantisiibacteriota</taxon>
    </lineage>
</organism>
<dbReference type="InterPro" id="IPR036866">
    <property type="entry name" value="RibonucZ/Hydroxyglut_hydro"/>
</dbReference>
<feature type="domain" description="Flavodoxin-like" evidence="2">
    <location>
        <begin position="249"/>
        <end position="386"/>
    </location>
</feature>
<dbReference type="PIRSF" id="PIRSF005243">
    <property type="entry name" value="ROO"/>
    <property type="match status" value="1"/>
</dbReference>
<dbReference type="Gene3D" id="3.60.15.10">
    <property type="entry name" value="Ribonuclease Z/Hydroxyacylglutathione hydrolase-like"/>
    <property type="match status" value="1"/>
</dbReference>
<name>A0A2M6ZFY4_9BACT</name>
<dbReference type="InterPro" id="IPR016440">
    <property type="entry name" value="Rubredoxin-O_OxRdtase"/>
</dbReference>
<accession>A0A2M6ZFY4</accession>
<protein>
    <submittedName>
        <fullName evidence="3">MBL fold hydrolase</fullName>
    </submittedName>
</protein>
<dbReference type="InterPro" id="IPR001279">
    <property type="entry name" value="Metallo-B-lactamas"/>
</dbReference>
<dbReference type="GO" id="GO:0016787">
    <property type="term" value="F:hydrolase activity"/>
    <property type="evidence" value="ECO:0007669"/>
    <property type="project" value="UniProtKB-KW"/>
</dbReference>
<dbReference type="GO" id="GO:0016491">
    <property type="term" value="F:oxidoreductase activity"/>
    <property type="evidence" value="ECO:0007669"/>
    <property type="project" value="InterPro"/>
</dbReference>
<evidence type="ECO:0000259" key="2">
    <source>
        <dbReference type="PROSITE" id="PS50902"/>
    </source>
</evidence>
<dbReference type="Proteomes" id="UP000229227">
    <property type="component" value="Unassembled WGS sequence"/>
</dbReference>
<dbReference type="InterPro" id="IPR029039">
    <property type="entry name" value="Flavoprotein-like_sf"/>
</dbReference>
<dbReference type="AlphaFoldDB" id="A0A2M6ZFY4"/>